<keyword evidence="3" id="KW-0378">Hydrolase</keyword>
<dbReference type="InterPro" id="IPR038765">
    <property type="entry name" value="Papain-like_cys_pep_sf"/>
</dbReference>
<evidence type="ECO:0000313" key="8">
    <source>
        <dbReference type="Proteomes" id="UP001341840"/>
    </source>
</evidence>
<organism evidence="7 8">
    <name type="scientific">Stylosanthes scabra</name>
    <dbReference type="NCBI Taxonomy" id="79078"/>
    <lineage>
        <taxon>Eukaryota</taxon>
        <taxon>Viridiplantae</taxon>
        <taxon>Streptophyta</taxon>
        <taxon>Embryophyta</taxon>
        <taxon>Tracheophyta</taxon>
        <taxon>Spermatophyta</taxon>
        <taxon>Magnoliopsida</taxon>
        <taxon>eudicotyledons</taxon>
        <taxon>Gunneridae</taxon>
        <taxon>Pentapetalae</taxon>
        <taxon>rosids</taxon>
        <taxon>fabids</taxon>
        <taxon>Fabales</taxon>
        <taxon>Fabaceae</taxon>
        <taxon>Papilionoideae</taxon>
        <taxon>50 kb inversion clade</taxon>
        <taxon>dalbergioids sensu lato</taxon>
        <taxon>Dalbergieae</taxon>
        <taxon>Pterocarpus clade</taxon>
        <taxon>Stylosanthes</taxon>
    </lineage>
</organism>
<dbReference type="SUPFAM" id="SSF54001">
    <property type="entry name" value="Cysteine proteinases"/>
    <property type="match status" value="1"/>
</dbReference>
<reference evidence="7 8" key="1">
    <citation type="journal article" date="2023" name="Plants (Basel)">
        <title>Bridging the Gap: Combining Genomics and Transcriptomics Approaches to Understand Stylosanthes scabra, an Orphan Legume from the Brazilian Caatinga.</title>
        <authorList>
            <person name="Ferreira-Neto J.R.C."/>
            <person name="da Silva M.D."/>
            <person name="Binneck E."/>
            <person name="de Melo N.F."/>
            <person name="da Silva R.H."/>
            <person name="de Melo A.L.T.M."/>
            <person name="Pandolfi V."/>
            <person name="Bustamante F.O."/>
            <person name="Brasileiro-Vidal A.C."/>
            <person name="Benko-Iseppon A.M."/>
        </authorList>
    </citation>
    <scope>NUCLEOTIDE SEQUENCE [LARGE SCALE GENOMIC DNA]</scope>
    <source>
        <tissue evidence="7">Leaves</tissue>
    </source>
</reference>
<feature type="compositionally biased region" description="Polar residues" evidence="5">
    <location>
        <begin position="50"/>
        <end position="66"/>
    </location>
</feature>
<evidence type="ECO:0000256" key="2">
    <source>
        <dbReference type="ARBA" id="ARBA00022670"/>
    </source>
</evidence>
<protein>
    <recommendedName>
        <fullName evidence="6">Ubiquitin-like protease family profile domain-containing protein</fullName>
    </recommendedName>
</protein>
<dbReference type="PROSITE" id="PS50600">
    <property type="entry name" value="ULP_PROTEASE"/>
    <property type="match status" value="1"/>
</dbReference>
<dbReference type="InterPro" id="IPR003653">
    <property type="entry name" value="Peptidase_C48_C"/>
</dbReference>
<keyword evidence="2" id="KW-0645">Protease</keyword>
<dbReference type="Proteomes" id="UP001341840">
    <property type="component" value="Unassembled WGS sequence"/>
</dbReference>
<evidence type="ECO:0000259" key="6">
    <source>
        <dbReference type="PROSITE" id="PS50600"/>
    </source>
</evidence>
<feature type="region of interest" description="Disordered" evidence="5">
    <location>
        <begin position="50"/>
        <end position="103"/>
    </location>
</feature>
<comment type="caution">
    <text evidence="7">The sequence shown here is derived from an EMBL/GenBank/DDBJ whole genome shotgun (WGS) entry which is preliminary data.</text>
</comment>
<dbReference type="Gene3D" id="3.40.395.10">
    <property type="entry name" value="Adenoviral Proteinase, Chain A"/>
    <property type="match status" value="1"/>
</dbReference>
<gene>
    <name evidence="7" type="ORF">PIB30_042411</name>
</gene>
<dbReference type="PANTHER" id="PTHR12606:SF1">
    <property type="entry name" value="UBIQUITIN-LIKE-SPECIFIC PROTEASE 1A"/>
    <property type="match status" value="1"/>
</dbReference>
<evidence type="ECO:0000256" key="4">
    <source>
        <dbReference type="ARBA" id="ARBA00022807"/>
    </source>
</evidence>
<dbReference type="EMBL" id="JASCZI010272101">
    <property type="protein sequence ID" value="MED6220183.1"/>
    <property type="molecule type" value="Genomic_DNA"/>
</dbReference>
<sequence length="296" mass="33147">METNCFGANSQLVFTMTNAEVSLVPTKFLQGLADQITVLTNKVEELLSKPTNSIPSKNQCADTTPASGPPSISKKNSSTKDSTSRKTTPSSQNGEIDTGFARKRKKSRNLFSHEDAHLDISRQNFPKEELVPNDHCSGTREALMTIKPGRPIVDDVLILVATMLTHNDDGRKWFLSTIFAQIILHSEDVTMGTWNYFKTHFMNSADNLKKIYVPIHMGFHWFLMIVNLPKKEVVYLDSKKLQKELRMNAINKVLLSDGTYKLPAGISLTISTYKFVEPEVTQQEDGSNDCGIYVAQ</sequence>
<feature type="domain" description="Ubiquitin-like protease family profile" evidence="6">
    <location>
        <begin position="136"/>
        <end position="296"/>
    </location>
</feature>
<keyword evidence="4" id="KW-0788">Thiol protease</keyword>
<keyword evidence="8" id="KW-1185">Reference proteome</keyword>
<evidence type="ECO:0000256" key="1">
    <source>
        <dbReference type="ARBA" id="ARBA00005234"/>
    </source>
</evidence>
<proteinExistence type="inferred from homology"/>
<dbReference type="PANTHER" id="PTHR12606">
    <property type="entry name" value="SENTRIN/SUMO-SPECIFIC PROTEASE"/>
    <property type="match status" value="1"/>
</dbReference>
<comment type="similarity">
    <text evidence="1">Belongs to the peptidase C48 family.</text>
</comment>
<feature type="compositionally biased region" description="Low complexity" evidence="5">
    <location>
        <begin position="71"/>
        <end position="91"/>
    </location>
</feature>
<accession>A0ABU6ZE04</accession>
<evidence type="ECO:0000256" key="3">
    <source>
        <dbReference type="ARBA" id="ARBA00022801"/>
    </source>
</evidence>
<dbReference type="Pfam" id="PF02902">
    <property type="entry name" value="Peptidase_C48"/>
    <property type="match status" value="1"/>
</dbReference>
<evidence type="ECO:0000313" key="7">
    <source>
        <dbReference type="EMBL" id="MED6220183.1"/>
    </source>
</evidence>
<name>A0ABU6ZE04_9FABA</name>
<evidence type="ECO:0000256" key="5">
    <source>
        <dbReference type="SAM" id="MobiDB-lite"/>
    </source>
</evidence>